<accession>A0A8S4QFZ0</accession>
<dbReference type="Proteomes" id="UP000749559">
    <property type="component" value="Unassembled WGS sequence"/>
</dbReference>
<dbReference type="EMBL" id="CAIIXF020000491">
    <property type="protein sequence ID" value="CAH1803312.1"/>
    <property type="molecule type" value="Genomic_DNA"/>
</dbReference>
<evidence type="ECO:0000313" key="3">
    <source>
        <dbReference type="Proteomes" id="UP000749559"/>
    </source>
</evidence>
<protein>
    <submittedName>
        <fullName evidence="2">Uncharacterized protein</fullName>
    </submittedName>
</protein>
<organism evidence="2 3">
    <name type="scientific">Owenia fusiformis</name>
    <name type="common">Polychaete worm</name>
    <dbReference type="NCBI Taxonomy" id="6347"/>
    <lineage>
        <taxon>Eukaryota</taxon>
        <taxon>Metazoa</taxon>
        <taxon>Spiralia</taxon>
        <taxon>Lophotrochozoa</taxon>
        <taxon>Annelida</taxon>
        <taxon>Polychaeta</taxon>
        <taxon>Sedentaria</taxon>
        <taxon>Canalipalpata</taxon>
        <taxon>Sabellida</taxon>
        <taxon>Oweniida</taxon>
        <taxon>Oweniidae</taxon>
        <taxon>Owenia</taxon>
    </lineage>
</organism>
<gene>
    <name evidence="2" type="ORF">OFUS_LOCUS26917</name>
</gene>
<evidence type="ECO:0000313" key="2">
    <source>
        <dbReference type="EMBL" id="CAH1803312.1"/>
    </source>
</evidence>
<comment type="caution">
    <text evidence="2">The sequence shown here is derived from an EMBL/GenBank/DDBJ whole genome shotgun (WGS) entry which is preliminary data.</text>
</comment>
<evidence type="ECO:0000256" key="1">
    <source>
        <dbReference type="SAM" id="SignalP"/>
    </source>
</evidence>
<proteinExistence type="predicted"/>
<feature type="signal peptide" evidence="1">
    <location>
        <begin position="1"/>
        <end position="27"/>
    </location>
</feature>
<keyword evidence="1" id="KW-0732">Signal</keyword>
<name>A0A8S4QFZ0_OWEFU</name>
<dbReference type="AlphaFoldDB" id="A0A8S4QFZ0"/>
<sequence>MASLMMEVPRITLIVAVLWTSPLTVSSQMWATNNTHKNYALHVYFTHTGSIDASTGIGILLNSIPIPSIVVFDATEQGLIDQVIADLEGIEQFGNLENILNNVDNQIVPNLCTWAQTFATKLWSITDNIERVIALVDGRGGTFGPNEREALQGVINLVLWFKKCLLPRDIKTTFIENEDANLESSVDYIGQINVTRSDIEISISPDQVILRTSECETIYPWKEDTVKLEGGLMMTGKKQVRVYLNNNTVELVVTRKGRAKGTNFLNFGVTEKTGMTINAGGVMGWIGNKAVYKNEGPHSGYITLGEVTIPVYDNKDGCLKIDEAYLDKFSSILHLFEMD</sequence>
<keyword evidence="3" id="KW-1185">Reference proteome</keyword>
<feature type="chain" id="PRO_5035839532" evidence="1">
    <location>
        <begin position="28"/>
        <end position="339"/>
    </location>
</feature>
<reference evidence="2" key="1">
    <citation type="submission" date="2022-03" db="EMBL/GenBank/DDBJ databases">
        <authorList>
            <person name="Martin C."/>
        </authorList>
    </citation>
    <scope>NUCLEOTIDE SEQUENCE</scope>
</reference>